<reference evidence="3" key="1">
    <citation type="submission" date="2020-10" db="EMBL/GenBank/DDBJ databases">
        <authorList>
            <person name="Gilroy R."/>
        </authorList>
    </citation>
    <scope>NUCLEOTIDE SEQUENCE</scope>
    <source>
        <strain evidence="3">CHK197-8231</strain>
    </source>
</reference>
<dbReference type="InterPro" id="IPR000086">
    <property type="entry name" value="NUDIX_hydrolase_dom"/>
</dbReference>
<comment type="similarity">
    <text evidence="1">Belongs to the Nudix hydrolase family.</text>
</comment>
<protein>
    <submittedName>
        <fullName evidence="3">NUDIX domain-containing protein</fullName>
    </submittedName>
</protein>
<proteinExistence type="inferred from homology"/>
<feature type="domain" description="Nudix hydrolase" evidence="2">
    <location>
        <begin position="1"/>
        <end position="118"/>
    </location>
</feature>
<name>A0A9D1L440_9BACT</name>
<dbReference type="EMBL" id="DVML01000019">
    <property type="protein sequence ID" value="HIU22568.1"/>
    <property type="molecule type" value="Genomic_DNA"/>
</dbReference>
<comment type="caution">
    <text evidence="3">The sequence shown here is derived from an EMBL/GenBank/DDBJ whole genome shotgun (WGS) entry which is preliminary data.</text>
</comment>
<feature type="non-terminal residue" evidence="3">
    <location>
        <position position="1"/>
    </location>
</feature>
<dbReference type="Gene3D" id="3.90.79.10">
    <property type="entry name" value="Nucleoside Triphosphate Pyrophosphohydrolase"/>
    <property type="match status" value="1"/>
</dbReference>
<evidence type="ECO:0000256" key="1">
    <source>
        <dbReference type="ARBA" id="ARBA00005582"/>
    </source>
</evidence>
<dbReference type="Proteomes" id="UP000824087">
    <property type="component" value="Unassembled WGS sequence"/>
</dbReference>
<dbReference type="PROSITE" id="PS51462">
    <property type="entry name" value="NUDIX"/>
    <property type="match status" value="1"/>
</dbReference>
<evidence type="ECO:0000259" key="2">
    <source>
        <dbReference type="PROSITE" id="PS51462"/>
    </source>
</evidence>
<dbReference type="SUPFAM" id="SSF55811">
    <property type="entry name" value="Nudix"/>
    <property type="match status" value="1"/>
</dbReference>
<dbReference type="PANTHER" id="PTHR43736:SF1">
    <property type="entry name" value="DIHYDRONEOPTERIN TRIPHOSPHATE DIPHOSPHATASE"/>
    <property type="match status" value="1"/>
</dbReference>
<dbReference type="InterPro" id="IPR015797">
    <property type="entry name" value="NUDIX_hydrolase-like_dom_sf"/>
</dbReference>
<dbReference type="Pfam" id="PF00293">
    <property type="entry name" value="NUDIX"/>
    <property type="match status" value="1"/>
</dbReference>
<evidence type="ECO:0000313" key="3">
    <source>
        <dbReference type="EMBL" id="HIU22568.1"/>
    </source>
</evidence>
<evidence type="ECO:0000313" key="4">
    <source>
        <dbReference type="Proteomes" id="UP000824087"/>
    </source>
</evidence>
<organism evidence="3 4">
    <name type="scientific">Candidatus Fimihabitans intestinipullorum</name>
    <dbReference type="NCBI Taxonomy" id="2840820"/>
    <lineage>
        <taxon>Bacteria</taxon>
        <taxon>Bacillati</taxon>
        <taxon>Mycoplasmatota</taxon>
        <taxon>Mycoplasmatota incertae sedis</taxon>
        <taxon>Candidatus Fimihabitans</taxon>
    </lineage>
</organism>
<dbReference type="PANTHER" id="PTHR43736">
    <property type="entry name" value="ADP-RIBOSE PYROPHOSPHATASE"/>
    <property type="match status" value="1"/>
</dbReference>
<sequence>FLMRRKSIGDYYSKWEIPSGSMELGETTTETFKKEVKKECGLNIEVGKHMTRPWQWMIGTSDGNFVHMIAVGKVCRILEKKEVCPRRKYLETKWVPIEEVLEYDLETNLIPNMKLFIAYYRDRKQHELPVFVKDDGDLQSIFEYRPPKSKQIKRFV</sequence>
<accession>A0A9D1L440</accession>
<reference evidence="3" key="2">
    <citation type="journal article" date="2021" name="PeerJ">
        <title>Extensive microbial diversity within the chicken gut microbiome revealed by metagenomics and culture.</title>
        <authorList>
            <person name="Gilroy R."/>
            <person name="Ravi A."/>
            <person name="Getino M."/>
            <person name="Pursley I."/>
            <person name="Horton D.L."/>
            <person name="Alikhan N.F."/>
            <person name="Baker D."/>
            <person name="Gharbi K."/>
            <person name="Hall N."/>
            <person name="Watson M."/>
            <person name="Adriaenssens E.M."/>
            <person name="Foster-Nyarko E."/>
            <person name="Jarju S."/>
            <person name="Secka A."/>
            <person name="Antonio M."/>
            <person name="Oren A."/>
            <person name="Chaudhuri R.R."/>
            <person name="La Ragione R."/>
            <person name="Hildebrand F."/>
            <person name="Pallen M.J."/>
        </authorList>
    </citation>
    <scope>NUCLEOTIDE SEQUENCE</scope>
    <source>
        <strain evidence="3">CHK197-8231</strain>
    </source>
</reference>
<dbReference type="AlphaFoldDB" id="A0A9D1L440"/>
<gene>
    <name evidence="3" type="ORF">IAD49_03195</name>
</gene>